<dbReference type="AlphaFoldDB" id="B4LT88"/>
<reference evidence="3 4" key="1">
    <citation type="journal article" date="2007" name="Nature">
        <title>Evolution of genes and genomes on the Drosophila phylogeny.</title>
        <authorList>
            <consortium name="Drosophila 12 Genomes Consortium"/>
            <person name="Clark A.G."/>
            <person name="Eisen M.B."/>
            <person name="Smith D.R."/>
            <person name="Bergman C.M."/>
            <person name="Oliver B."/>
            <person name="Markow T.A."/>
            <person name="Kaufman T.C."/>
            <person name="Kellis M."/>
            <person name="Gelbart W."/>
            <person name="Iyer V.N."/>
            <person name="Pollard D.A."/>
            <person name="Sackton T.B."/>
            <person name="Larracuente A.M."/>
            <person name="Singh N.D."/>
            <person name="Abad J.P."/>
            <person name="Abt D.N."/>
            <person name="Adryan B."/>
            <person name="Aguade M."/>
            <person name="Akashi H."/>
            <person name="Anderson W.W."/>
            <person name="Aquadro C.F."/>
            <person name="Ardell D.H."/>
            <person name="Arguello R."/>
            <person name="Artieri C.G."/>
            <person name="Barbash D.A."/>
            <person name="Barker D."/>
            <person name="Barsanti P."/>
            <person name="Batterham P."/>
            <person name="Batzoglou S."/>
            <person name="Begun D."/>
            <person name="Bhutkar A."/>
            <person name="Blanco E."/>
            <person name="Bosak S.A."/>
            <person name="Bradley R.K."/>
            <person name="Brand A.D."/>
            <person name="Brent M.R."/>
            <person name="Brooks A.N."/>
            <person name="Brown R.H."/>
            <person name="Butlin R.K."/>
            <person name="Caggese C."/>
            <person name="Calvi B.R."/>
            <person name="Bernardo de Carvalho A."/>
            <person name="Caspi A."/>
            <person name="Castrezana S."/>
            <person name="Celniker S.E."/>
            <person name="Chang J.L."/>
            <person name="Chapple C."/>
            <person name="Chatterji S."/>
            <person name="Chinwalla A."/>
            <person name="Civetta A."/>
            <person name="Clifton S.W."/>
            <person name="Comeron J.M."/>
            <person name="Costello J.C."/>
            <person name="Coyne J.A."/>
            <person name="Daub J."/>
            <person name="David R.G."/>
            <person name="Delcher A.L."/>
            <person name="Delehaunty K."/>
            <person name="Do C.B."/>
            <person name="Ebling H."/>
            <person name="Edwards K."/>
            <person name="Eickbush T."/>
            <person name="Evans J.D."/>
            <person name="Filipski A."/>
            <person name="Findeiss S."/>
            <person name="Freyhult E."/>
            <person name="Fulton L."/>
            <person name="Fulton R."/>
            <person name="Garcia A.C."/>
            <person name="Gardiner A."/>
            <person name="Garfield D.A."/>
            <person name="Garvin B.E."/>
            <person name="Gibson G."/>
            <person name="Gilbert D."/>
            <person name="Gnerre S."/>
            <person name="Godfrey J."/>
            <person name="Good R."/>
            <person name="Gotea V."/>
            <person name="Gravely B."/>
            <person name="Greenberg A.J."/>
            <person name="Griffiths-Jones S."/>
            <person name="Gross S."/>
            <person name="Guigo R."/>
            <person name="Gustafson E.A."/>
            <person name="Haerty W."/>
            <person name="Hahn M.W."/>
            <person name="Halligan D.L."/>
            <person name="Halpern A.L."/>
            <person name="Halter G.M."/>
            <person name="Han M.V."/>
            <person name="Heger A."/>
            <person name="Hillier L."/>
            <person name="Hinrichs A.S."/>
            <person name="Holmes I."/>
            <person name="Hoskins R.A."/>
            <person name="Hubisz M.J."/>
            <person name="Hultmark D."/>
            <person name="Huntley M.A."/>
            <person name="Jaffe D.B."/>
            <person name="Jagadeeshan S."/>
            <person name="Jeck W.R."/>
            <person name="Johnson J."/>
            <person name="Jones C.D."/>
            <person name="Jordan W.C."/>
            <person name="Karpen G.H."/>
            <person name="Kataoka E."/>
            <person name="Keightley P.D."/>
            <person name="Kheradpour P."/>
            <person name="Kirkness E.F."/>
            <person name="Koerich L.B."/>
            <person name="Kristiansen K."/>
            <person name="Kudrna D."/>
            <person name="Kulathinal R.J."/>
            <person name="Kumar S."/>
            <person name="Kwok R."/>
            <person name="Lander E."/>
            <person name="Langley C.H."/>
            <person name="Lapoint R."/>
            <person name="Lazzaro B.P."/>
            <person name="Lee S.J."/>
            <person name="Levesque L."/>
            <person name="Li R."/>
            <person name="Lin C.F."/>
            <person name="Lin M.F."/>
            <person name="Lindblad-Toh K."/>
            <person name="Llopart A."/>
            <person name="Long M."/>
            <person name="Low L."/>
            <person name="Lozovsky E."/>
            <person name="Lu J."/>
            <person name="Luo M."/>
            <person name="Machado C.A."/>
            <person name="Makalowski W."/>
            <person name="Marzo M."/>
            <person name="Matsuda M."/>
            <person name="Matzkin L."/>
            <person name="McAllister B."/>
            <person name="McBride C.S."/>
            <person name="McKernan B."/>
            <person name="McKernan K."/>
            <person name="Mendez-Lago M."/>
            <person name="Minx P."/>
            <person name="Mollenhauer M.U."/>
            <person name="Montooth K."/>
            <person name="Mount S.M."/>
            <person name="Mu X."/>
            <person name="Myers E."/>
            <person name="Negre B."/>
            <person name="Newfeld S."/>
            <person name="Nielsen R."/>
            <person name="Noor M.A."/>
            <person name="O'Grady P."/>
            <person name="Pachter L."/>
            <person name="Papaceit M."/>
            <person name="Parisi M.J."/>
            <person name="Parisi M."/>
            <person name="Parts L."/>
            <person name="Pedersen J.S."/>
            <person name="Pesole G."/>
            <person name="Phillippy A.M."/>
            <person name="Ponting C.P."/>
            <person name="Pop M."/>
            <person name="Porcelli D."/>
            <person name="Powell J.R."/>
            <person name="Prohaska S."/>
            <person name="Pruitt K."/>
            <person name="Puig M."/>
            <person name="Quesneville H."/>
            <person name="Ram K.R."/>
            <person name="Rand D."/>
            <person name="Rasmussen M.D."/>
            <person name="Reed L.K."/>
            <person name="Reenan R."/>
            <person name="Reily A."/>
            <person name="Remington K.A."/>
            <person name="Rieger T.T."/>
            <person name="Ritchie M.G."/>
            <person name="Robin C."/>
            <person name="Rogers Y.H."/>
            <person name="Rohde C."/>
            <person name="Rozas J."/>
            <person name="Rubenfield M.J."/>
            <person name="Ruiz A."/>
            <person name="Russo S."/>
            <person name="Salzberg S.L."/>
            <person name="Sanchez-Gracia A."/>
            <person name="Saranga D.J."/>
            <person name="Sato H."/>
            <person name="Schaeffer S.W."/>
            <person name="Schatz M.C."/>
            <person name="Schlenke T."/>
            <person name="Schwartz R."/>
            <person name="Segarra C."/>
            <person name="Singh R.S."/>
            <person name="Sirot L."/>
            <person name="Sirota M."/>
            <person name="Sisneros N.B."/>
            <person name="Smith C.D."/>
            <person name="Smith T.F."/>
            <person name="Spieth J."/>
            <person name="Stage D.E."/>
            <person name="Stark A."/>
            <person name="Stephan W."/>
            <person name="Strausberg R.L."/>
            <person name="Strempel S."/>
            <person name="Sturgill D."/>
            <person name="Sutton G."/>
            <person name="Sutton G.G."/>
            <person name="Tao W."/>
            <person name="Teichmann S."/>
            <person name="Tobari Y.N."/>
            <person name="Tomimura Y."/>
            <person name="Tsolas J.M."/>
            <person name="Valente V.L."/>
            <person name="Venter E."/>
            <person name="Venter J.C."/>
            <person name="Vicario S."/>
            <person name="Vieira F.G."/>
            <person name="Vilella A.J."/>
            <person name="Villasante A."/>
            <person name="Walenz B."/>
            <person name="Wang J."/>
            <person name="Wasserman M."/>
            <person name="Watts T."/>
            <person name="Wilson D."/>
            <person name="Wilson R.K."/>
            <person name="Wing R.A."/>
            <person name="Wolfner M.F."/>
            <person name="Wong A."/>
            <person name="Wong G.K."/>
            <person name="Wu C.I."/>
            <person name="Wu G."/>
            <person name="Yamamoto D."/>
            <person name="Yang H.P."/>
            <person name="Yang S.P."/>
            <person name="Yorke J.A."/>
            <person name="Yoshida K."/>
            <person name="Zdobnov E."/>
            <person name="Zhang P."/>
            <person name="Zhang Y."/>
            <person name="Zimin A.V."/>
            <person name="Baldwin J."/>
            <person name="Abdouelleil A."/>
            <person name="Abdulkadir J."/>
            <person name="Abebe A."/>
            <person name="Abera B."/>
            <person name="Abreu J."/>
            <person name="Acer S.C."/>
            <person name="Aftuck L."/>
            <person name="Alexander A."/>
            <person name="An P."/>
            <person name="Anderson E."/>
            <person name="Anderson S."/>
            <person name="Arachi H."/>
            <person name="Azer M."/>
            <person name="Bachantsang P."/>
            <person name="Barry A."/>
            <person name="Bayul T."/>
            <person name="Berlin A."/>
            <person name="Bessette D."/>
            <person name="Bloom T."/>
            <person name="Blye J."/>
            <person name="Boguslavskiy L."/>
            <person name="Bonnet C."/>
            <person name="Boukhgalter B."/>
            <person name="Bourzgui I."/>
            <person name="Brown A."/>
            <person name="Cahill P."/>
            <person name="Channer S."/>
            <person name="Cheshatsang Y."/>
            <person name="Chuda L."/>
            <person name="Citroen M."/>
            <person name="Collymore A."/>
            <person name="Cooke P."/>
            <person name="Costello M."/>
            <person name="D'Aco K."/>
            <person name="Daza R."/>
            <person name="De Haan G."/>
            <person name="DeGray S."/>
            <person name="DeMaso C."/>
            <person name="Dhargay N."/>
            <person name="Dooley K."/>
            <person name="Dooley E."/>
            <person name="Doricent M."/>
            <person name="Dorje P."/>
            <person name="Dorjee K."/>
            <person name="Dupes A."/>
            <person name="Elong R."/>
            <person name="Falk J."/>
            <person name="Farina A."/>
            <person name="Faro S."/>
            <person name="Ferguson D."/>
            <person name="Fisher S."/>
            <person name="Foley C.D."/>
            <person name="Franke A."/>
            <person name="Friedrich D."/>
            <person name="Gadbois L."/>
            <person name="Gearin G."/>
            <person name="Gearin C.R."/>
            <person name="Giannoukos G."/>
            <person name="Goode T."/>
            <person name="Graham J."/>
            <person name="Grandbois E."/>
            <person name="Grewal S."/>
            <person name="Gyaltsen K."/>
            <person name="Hafez N."/>
            <person name="Hagos B."/>
            <person name="Hall J."/>
            <person name="Henson C."/>
            <person name="Hollinger A."/>
            <person name="Honan T."/>
            <person name="Huard M.D."/>
            <person name="Hughes L."/>
            <person name="Hurhula B."/>
            <person name="Husby M.E."/>
            <person name="Kamat A."/>
            <person name="Kanga B."/>
            <person name="Kashin S."/>
            <person name="Khazanovich D."/>
            <person name="Kisner P."/>
            <person name="Lance K."/>
            <person name="Lara M."/>
            <person name="Lee W."/>
            <person name="Lennon N."/>
            <person name="Letendre F."/>
            <person name="LeVine R."/>
            <person name="Lipovsky A."/>
            <person name="Liu X."/>
            <person name="Liu J."/>
            <person name="Liu S."/>
            <person name="Lokyitsang T."/>
            <person name="Lokyitsang Y."/>
            <person name="Lubonja R."/>
            <person name="Lui A."/>
            <person name="MacDonald P."/>
            <person name="Magnisalis V."/>
            <person name="Maru K."/>
            <person name="Matthews C."/>
            <person name="McCusker W."/>
            <person name="McDonough S."/>
            <person name="Mehta T."/>
            <person name="Meldrim J."/>
            <person name="Meneus L."/>
            <person name="Mihai O."/>
            <person name="Mihalev A."/>
            <person name="Mihova T."/>
            <person name="Mittelman R."/>
            <person name="Mlenga V."/>
            <person name="Montmayeur A."/>
            <person name="Mulrain L."/>
            <person name="Navidi A."/>
            <person name="Naylor J."/>
            <person name="Negash T."/>
            <person name="Nguyen T."/>
            <person name="Nguyen N."/>
            <person name="Nicol R."/>
            <person name="Norbu C."/>
            <person name="Norbu N."/>
            <person name="Novod N."/>
            <person name="O'Neill B."/>
            <person name="Osman S."/>
            <person name="Markiewicz E."/>
            <person name="Oyono O.L."/>
            <person name="Patti C."/>
            <person name="Phunkhang P."/>
            <person name="Pierre F."/>
            <person name="Priest M."/>
            <person name="Raghuraman S."/>
            <person name="Rege F."/>
            <person name="Reyes R."/>
            <person name="Rise C."/>
            <person name="Rogov P."/>
            <person name="Ross K."/>
            <person name="Ryan E."/>
            <person name="Settipalli S."/>
            <person name="Shea T."/>
            <person name="Sherpa N."/>
            <person name="Shi L."/>
            <person name="Shih D."/>
            <person name="Sparrow T."/>
            <person name="Spaulding J."/>
            <person name="Stalker J."/>
            <person name="Stange-Thomann N."/>
            <person name="Stavropoulos S."/>
            <person name="Stone C."/>
            <person name="Strader C."/>
            <person name="Tesfaye S."/>
            <person name="Thomson T."/>
            <person name="Thoulutsang Y."/>
            <person name="Thoulutsang D."/>
            <person name="Topham K."/>
            <person name="Topping I."/>
            <person name="Tsamla T."/>
            <person name="Vassiliev H."/>
            <person name="Vo A."/>
            <person name="Wangchuk T."/>
            <person name="Wangdi T."/>
            <person name="Weiand M."/>
            <person name="Wilkinson J."/>
            <person name="Wilson A."/>
            <person name="Yadav S."/>
            <person name="Young G."/>
            <person name="Yu Q."/>
            <person name="Zembek L."/>
            <person name="Zhong D."/>
            <person name="Zimmer A."/>
            <person name="Zwirko Z."/>
            <person name="Jaffe D.B."/>
            <person name="Alvarez P."/>
            <person name="Brockman W."/>
            <person name="Butler J."/>
            <person name="Chin C."/>
            <person name="Gnerre S."/>
            <person name="Grabherr M."/>
            <person name="Kleber M."/>
            <person name="Mauceli E."/>
            <person name="MacCallum I."/>
        </authorList>
    </citation>
    <scope>NUCLEOTIDE SEQUENCE [LARGE SCALE GENOMIC DNA]</scope>
    <source>
        <strain evidence="4">Tucson 15010-1051.87</strain>
    </source>
</reference>
<name>B4LT88_DROVI</name>
<evidence type="ECO:0000313" key="4">
    <source>
        <dbReference type="Proteomes" id="UP000008792"/>
    </source>
</evidence>
<sequence>MFKPNFLFILAIIFLIGLDNARSSPLKKNTPASPEDKTAAAADLDDESAYDDEEETKATADDKNNSTTATADIKKETTAATTVQSARTTATVDETVSKSNTADPSTSTVMHLFPHKATASTNTKLSESDEDYQYKDLPEKSKPKTVMKNPILSDEGEEAAPPAGDAAEAGAAGADGAAAAGAEGAAGAAAGNGTAGAAGDGGGGGGAAGGKDVTPSGPPKFFRDHMGNWVYNLWGATLGKVGQDSRYPEMRTIEHFKIDSNAAKKYYPDGELATVCKDSSTIYNVPRVKNWIARNVYSKEIKGRPIWNELRRHIYTKGNSEECHDSEKFGKWRDYQECAIRRNMRLEHIIPMYPMHQMRN</sequence>
<feature type="signal peptide" evidence="2">
    <location>
        <begin position="1"/>
        <end position="21"/>
    </location>
</feature>
<organism evidence="3 4">
    <name type="scientific">Drosophila virilis</name>
    <name type="common">Fruit fly</name>
    <dbReference type="NCBI Taxonomy" id="7244"/>
    <lineage>
        <taxon>Eukaryota</taxon>
        <taxon>Metazoa</taxon>
        <taxon>Ecdysozoa</taxon>
        <taxon>Arthropoda</taxon>
        <taxon>Hexapoda</taxon>
        <taxon>Insecta</taxon>
        <taxon>Pterygota</taxon>
        <taxon>Neoptera</taxon>
        <taxon>Endopterygota</taxon>
        <taxon>Diptera</taxon>
        <taxon>Brachycera</taxon>
        <taxon>Muscomorpha</taxon>
        <taxon>Ephydroidea</taxon>
        <taxon>Drosophilidae</taxon>
        <taxon>Drosophila</taxon>
    </lineage>
</organism>
<feature type="region of interest" description="Disordered" evidence="1">
    <location>
        <begin position="24"/>
        <end position="71"/>
    </location>
</feature>
<dbReference type="InParanoid" id="B4LT88"/>
<dbReference type="KEGG" id="dvi:6629251"/>
<feature type="region of interest" description="Disordered" evidence="1">
    <location>
        <begin position="85"/>
        <end position="147"/>
    </location>
</feature>
<keyword evidence="4" id="KW-1185">Reference proteome</keyword>
<feature type="compositionally biased region" description="Gly residues" evidence="1">
    <location>
        <begin position="197"/>
        <end position="209"/>
    </location>
</feature>
<evidence type="ECO:0000256" key="2">
    <source>
        <dbReference type="SAM" id="SignalP"/>
    </source>
</evidence>
<dbReference type="EMBL" id="CH940649">
    <property type="protein sequence ID" value="EDW64930.1"/>
    <property type="molecule type" value="Genomic_DNA"/>
</dbReference>
<feature type="region of interest" description="Disordered" evidence="1">
    <location>
        <begin position="197"/>
        <end position="219"/>
    </location>
</feature>
<evidence type="ECO:0000256" key="1">
    <source>
        <dbReference type="SAM" id="MobiDB-lite"/>
    </source>
</evidence>
<dbReference type="PhylomeDB" id="B4LT88"/>
<dbReference type="HOGENOM" id="CLU_770028_0_0_1"/>
<accession>B4LT88</accession>
<gene>
    <name evidence="3" type="primary">Dvir\GJ19876</name>
    <name evidence="3" type="ORF">Dvir_GJ19876</name>
</gene>
<dbReference type="OrthoDB" id="7882950at2759"/>
<feature type="compositionally biased region" description="Acidic residues" evidence="1">
    <location>
        <begin position="43"/>
        <end position="55"/>
    </location>
</feature>
<protein>
    <submittedName>
        <fullName evidence="3">Uncharacterized protein</fullName>
    </submittedName>
</protein>
<dbReference type="Proteomes" id="UP000008792">
    <property type="component" value="Unassembled WGS sequence"/>
</dbReference>
<keyword evidence="2" id="KW-0732">Signal</keyword>
<feature type="compositionally biased region" description="Basic and acidic residues" evidence="1">
    <location>
        <begin position="132"/>
        <end position="142"/>
    </location>
</feature>
<evidence type="ECO:0000313" key="3">
    <source>
        <dbReference type="EMBL" id="EDW64930.1"/>
    </source>
</evidence>
<feature type="compositionally biased region" description="Polar residues" evidence="1">
    <location>
        <begin position="85"/>
        <end position="109"/>
    </location>
</feature>
<dbReference type="OMA" id="DYQECAI"/>
<proteinExistence type="predicted"/>
<feature type="chain" id="PRO_5002816653" evidence="2">
    <location>
        <begin position="22"/>
        <end position="360"/>
    </location>
</feature>